<gene>
    <name evidence="3" type="ORF">M0811_14782</name>
</gene>
<keyword evidence="2" id="KW-1133">Transmembrane helix</keyword>
<dbReference type="EMBL" id="JAPDFW010000049">
    <property type="protein sequence ID" value="KAJ5078695.1"/>
    <property type="molecule type" value="Genomic_DNA"/>
</dbReference>
<evidence type="ECO:0000313" key="3">
    <source>
        <dbReference type="EMBL" id="KAJ5078695.1"/>
    </source>
</evidence>
<feature type="region of interest" description="Disordered" evidence="1">
    <location>
        <begin position="167"/>
        <end position="188"/>
    </location>
</feature>
<feature type="transmembrane region" description="Helical" evidence="2">
    <location>
        <begin position="62"/>
        <end position="80"/>
    </location>
</feature>
<evidence type="ECO:0000256" key="2">
    <source>
        <dbReference type="SAM" id="Phobius"/>
    </source>
</evidence>
<evidence type="ECO:0000313" key="4">
    <source>
        <dbReference type="Proteomes" id="UP001149090"/>
    </source>
</evidence>
<name>A0A9Q0LWQ4_ANAIG</name>
<feature type="transmembrane region" description="Helical" evidence="2">
    <location>
        <begin position="6"/>
        <end position="29"/>
    </location>
</feature>
<accession>A0A9Q0LWQ4</accession>
<reference evidence="3" key="1">
    <citation type="submission" date="2022-10" db="EMBL/GenBank/DDBJ databases">
        <title>Novel sulphate-reducing endosymbionts in the free-living metamonad Anaeramoeba.</title>
        <authorList>
            <person name="Jerlstrom-Hultqvist J."/>
            <person name="Cepicka I."/>
            <person name="Gallot-Lavallee L."/>
            <person name="Salas-Leiva D."/>
            <person name="Curtis B.A."/>
            <person name="Zahonova K."/>
            <person name="Pipaliya S."/>
            <person name="Dacks J."/>
            <person name="Roger A.J."/>
        </authorList>
    </citation>
    <scope>NUCLEOTIDE SEQUENCE</scope>
    <source>
        <strain evidence="3">BMAN</strain>
    </source>
</reference>
<proteinExistence type="predicted"/>
<comment type="caution">
    <text evidence="3">The sequence shown here is derived from an EMBL/GenBank/DDBJ whole genome shotgun (WGS) entry which is preliminary data.</text>
</comment>
<dbReference type="PANTHER" id="PTHR46601:SF1">
    <property type="entry name" value="ADF-H DOMAIN-CONTAINING PROTEIN"/>
    <property type="match status" value="1"/>
</dbReference>
<dbReference type="AlphaFoldDB" id="A0A9Q0LWQ4"/>
<keyword evidence="2" id="KW-0812">Transmembrane</keyword>
<dbReference type="Proteomes" id="UP001149090">
    <property type="component" value="Unassembled WGS sequence"/>
</dbReference>
<sequence length="647" mass="76800">MLLHLLFFIKYIFINFFFVFIWINVNIDIDKEKVSDRRKFGIDIPLPSDDIMFRIFNLRRNLKKKKITISFFFLLMNYLLKKEIYQEWINLKIKGRSPTKMDCERIVATLKEKRNIMFDSEKLRTELRNILRILKKKNVQNKKDYLQNQTSLPFEESKSNYDLCEKENYSENQPNKRPRGRPKKKLQDCQFPEKKIKNMLKSYLDKEEIMEIINFIKSKSSLDEIIVNGFGHLLKQLPHNSPIRKPLICELVKQDINRDFSQREIAQRLDISEPTISRSIHQTDTSILWNIKYALQVSRSRTTEEEEERIRELWLEETQTDSGDHVDVNTDEEDENGDMQSIKVPRHNQKETDQIICERIRVQWKKESGIDRSLAFILVRKPKRVRKLKYFRCQDTCFCPLCAKNDQTHLEEVKHQRSVYIESKRIHDPERLFIVMDFGSFYPPNGKEKKKNKISDLSIIRIQQLDSGRRLDYFDFLCDNSTQNFNYVKASFLFLVKEGVLNGFKKLEIWSDGGVHFKNSKTFQFLSKLAAKTGITITQNFFISHHGANECDGHFGRLKQLETREKLAGRSCHNINGYSRLLNTLPNHKSQNISSSIDQTCEYIRTVPKTRFYHEYIYEKKNRVKVRHLSGTGNIKEIEDDQIESQN</sequence>
<evidence type="ECO:0000256" key="1">
    <source>
        <dbReference type="SAM" id="MobiDB-lite"/>
    </source>
</evidence>
<dbReference type="PANTHER" id="PTHR46601">
    <property type="entry name" value="ULP_PROTEASE DOMAIN-CONTAINING PROTEIN"/>
    <property type="match status" value="1"/>
</dbReference>
<keyword evidence="2" id="KW-0472">Membrane</keyword>
<organism evidence="3 4">
    <name type="scientific">Anaeramoeba ignava</name>
    <name type="common">Anaerobic marine amoeba</name>
    <dbReference type="NCBI Taxonomy" id="1746090"/>
    <lineage>
        <taxon>Eukaryota</taxon>
        <taxon>Metamonada</taxon>
        <taxon>Anaeramoebidae</taxon>
        <taxon>Anaeramoeba</taxon>
    </lineage>
</organism>
<keyword evidence="4" id="KW-1185">Reference proteome</keyword>
<dbReference type="OMA" id="WINVNID"/>
<protein>
    <submittedName>
        <fullName evidence="3">Uncharacterized protein</fullName>
    </submittedName>
</protein>